<dbReference type="GO" id="GO:0036042">
    <property type="term" value="F:long-chain fatty acyl-CoA binding"/>
    <property type="evidence" value="ECO:0007669"/>
    <property type="project" value="EnsemblFungi"/>
</dbReference>
<dbReference type="FunFam" id="1.20.80.10:FF:000010">
    <property type="entry name" value="Acyl-CoA-binding domain-containing protein 5"/>
    <property type="match status" value="1"/>
</dbReference>
<dbReference type="STRING" id="329046.A0A1Y2CVQ9"/>
<comment type="caution">
    <text evidence="4">The sequence shown here is derived from an EMBL/GenBank/DDBJ whole genome shotgun (WGS) entry which is preliminary data.</text>
</comment>
<dbReference type="GO" id="GO:0005576">
    <property type="term" value="C:extracellular region"/>
    <property type="evidence" value="ECO:0007669"/>
    <property type="project" value="EnsemblFungi"/>
</dbReference>
<dbReference type="PRINTS" id="PR00689">
    <property type="entry name" value="ACOABINDINGP"/>
</dbReference>
<evidence type="ECO:0000313" key="4">
    <source>
        <dbReference type="EMBL" id="ORY51112.1"/>
    </source>
</evidence>
<organism evidence="4 5">
    <name type="scientific">Rhizoclosmatium globosum</name>
    <dbReference type="NCBI Taxonomy" id="329046"/>
    <lineage>
        <taxon>Eukaryota</taxon>
        <taxon>Fungi</taxon>
        <taxon>Fungi incertae sedis</taxon>
        <taxon>Chytridiomycota</taxon>
        <taxon>Chytridiomycota incertae sedis</taxon>
        <taxon>Chytridiomycetes</taxon>
        <taxon>Chytridiales</taxon>
        <taxon>Chytriomycetaceae</taxon>
        <taxon>Rhizoclosmatium</taxon>
    </lineage>
</organism>
<protein>
    <submittedName>
        <fullName evidence="4">Acyl-CoA-binding protein</fullName>
    </submittedName>
</protein>
<accession>A0A1Y2CVQ9</accession>
<keyword evidence="2" id="KW-0446">Lipid-binding</keyword>
<dbReference type="Proteomes" id="UP000193642">
    <property type="component" value="Unassembled WGS sequence"/>
</dbReference>
<proteinExistence type="inferred from homology"/>
<dbReference type="PANTHER" id="PTHR23310">
    <property type="entry name" value="ACYL-COA-BINDING PROTEIN, ACBP"/>
    <property type="match status" value="1"/>
</dbReference>
<dbReference type="AlphaFoldDB" id="A0A1Y2CVQ9"/>
<dbReference type="InterPro" id="IPR014352">
    <property type="entry name" value="FERM/acyl-CoA-bd_prot_sf"/>
</dbReference>
<reference evidence="4 5" key="1">
    <citation type="submission" date="2016-07" db="EMBL/GenBank/DDBJ databases">
        <title>Pervasive Adenine N6-methylation of Active Genes in Fungi.</title>
        <authorList>
            <consortium name="DOE Joint Genome Institute"/>
            <person name="Mondo S.J."/>
            <person name="Dannebaum R.O."/>
            <person name="Kuo R.C."/>
            <person name="Labutti K."/>
            <person name="Haridas S."/>
            <person name="Kuo A."/>
            <person name="Salamov A."/>
            <person name="Ahrendt S.R."/>
            <person name="Lipzen A."/>
            <person name="Sullivan W."/>
            <person name="Andreopoulos W.B."/>
            <person name="Clum A."/>
            <person name="Lindquist E."/>
            <person name="Daum C."/>
            <person name="Ramamoorthy G.K."/>
            <person name="Gryganskyi A."/>
            <person name="Culley D."/>
            <person name="Magnuson J.K."/>
            <person name="James T.Y."/>
            <person name="O'Malley M.A."/>
            <person name="Stajich J.E."/>
            <person name="Spatafora J.W."/>
            <person name="Visel A."/>
            <person name="Grigoriev I.V."/>
        </authorList>
    </citation>
    <scope>NUCLEOTIDE SEQUENCE [LARGE SCALE GENOMIC DNA]</scope>
    <source>
        <strain evidence="4 5">JEL800</strain>
    </source>
</reference>
<dbReference type="GO" id="GO:0042761">
    <property type="term" value="P:very long-chain fatty acid biosynthetic process"/>
    <property type="evidence" value="ECO:0007669"/>
    <property type="project" value="EnsemblFungi"/>
</dbReference>
<dbReference type="Gene3D" id="1.20.80.10">
    <property type="match status" value="1"/>
</dbReference>
<dbReference type="InterPro" id="IPR000582">
    <property type="entry name" value="Acyl-CoA-binding_protein"/>
</dbReference>
<dbReference type="Pfam" id="PF00887">
    <property type="entry name" value="ACBP"/>
    <property type="match status" value="1"/>
</dbReference>
<name>A0A1Y2CVQ9_9FUNG</name>
<evidence type="ECO:0000256" key="2">
    <source>
        <dbReference type="ARBA" id="ARBA00023121"/>
    </source>
</evidence>
<evidence type="ECO:0000259" key="3">
    <source>
        <dbReference type="PROSITE" id="PS51228"/>
    </source>
</evidence>
<dbReference type="EMBL" id="MCGO01000006">
    <property type="protein sequence ID" value="ORY51112.1"/>
    <property type="molecule type" value="Genomic_DNA"/>
</dbReference>
<sequence>MPSADFEAAAAAAKSLSYNPSNDELLALYGLYKQATVGDNTTERPGLFDLQGKAKWDAWEKNKGTSQADAEAKYIELVKSLQAK</sequence>
<dbReference type="OrthoDB" id="346910at2759"/>
<dbReference type="PROSITE" id="PS00880">
    <property type="entry name" value="ACB_1"/>
    <property type="match status" value="1"/>
</dbReference>
<dbReference type="SUPFAM" id="SSF47027">
    <property type="entry name" value="Acyl-CoA binding protein"/>
    <property type="match status" value="1"/>
</dbReference>
<evidence type="ECO:0000256" key="1">
    <source>
        <dbReference type="ARBA" id="ARBA00005567"/>
    </source>
</evidence>
<dbReference type="InterPro" id="IPR022408">
    <property type="entry name" value="Acyl-CoA-binding_prot_CS"/>
</dbReference>
<dbReference type="PROSITE" id="PS51228">
    <property type="entry name" value="ACB_2"/>
    <property type="match status" value="1"/>
</dbReference>
<gene>
    <name evidence="4" type="ORF">BCR33DRAFT_780965</name>
</gene>
<keyword evidence="5" id="KW-1185">Reference proteome</keyword>
<feature type="domain" description="ACB" evidence="3">
    <location>
        <begin position="2"/>
        <end position="84"/>
    </location>
</feature>
<dbReference type="PANTHER" id="PTHR23310:SF62">
    <property type="entry name" value="ACYL-COA BINDING PROTEIN 1, ISOFORM A"/>
    <property type="match status" value="1"/>
</dbReference>
<evidence type="ECO:0000313" key="5">
    <source>
        <dbReference type="Proteomes" id="UP000193642"/>
    </source>
</evidence>
<comment type="similarity">
    <text evidence="1">Belongs to the ACBP family.</text>
</comment>
<dbReference type="InterPro" id="IPR035984">
    <property type="entry name" value="Acyl-CoA-binding_sf"/>
</dbReference>